<evidence type="ECO:0000313" key="3">
    <source>
        <dbReference type="Proteomes" id="UP001156706"/>
    </source>
</evidence>
<keyword evidence="3" id="KW-1185">Reference proteome</keyword>
<accession>A0ABQ5YE29</accession>
<dbReference type="EMBL" id="BSOG01000001">
    <property type="protein sequence ID" value="GLR11590.1"/>
    <property type="molecule type" value="Genomic_DNA"/>
</dbReference>
<gene>
    <name evidence="2" type="ORF">GCM10007907_03800</name>
</gene>
<dbReference type="PANTHER" id="PTHR39173:SF1">
    <property type="entry name" value="ACETYLTRANSFERASE"/>
    <property type="match status" value="1"/>
</dbReference>
<evidence type="ECO:0000259" key="1">
    <source>
        <dbReference type="PROSITE" id="PS51186"/>
    </source>
</evidence>
<name>A0ABQ5YE29_9NEIS</name>
<proteinExistence type="predicted"/>
<dbReference type="Pfam" id="PF13302">
    <property type="entry name" value="Acetyltransf_3"/>
    <property type="match status" value="1"/>
</dbReference>
<dbReference type="PANTHER" id="PTHR39173">
    <property type="entry name" value="ACETYLTRANSFERASE"/>
    <property type="match status" value="1"/>
</dbReference>
<organism evidence="2 3">
    <name type="scientific">Chitinimonas prasina</name>
    <dbReference type="NCBI Taxonomy" id="1434937"/>
    <lineage>
        <taxon>Bacteria</taxon>
        <taxon>Pseudomonadati</taxon>
        <taxon>Pseudomonadota</taxon>
        <taxon>Betaproteobacteria</taxon>
        <taxon>Neisseriales</taxon>
        <taxon>Chitinibacteraceae</taxon>
        <taxon>Chitinimonas</taxon>
    </lineage>
</organism>
<dbReference type="RefSeq" id="WP_284194739.1">
    <property type="nucleotide sequence ID" value="NZ_BSOG01000001.1"/>
</dbReference>
<protein>
    <submittedName>
        <fullName evidence="2">Acetyltransferase</fullName>
    </submittedName>
</protein>
<dbReference type="PROSITE" id="PS51186">
    <property type="entry name" value="GNAT"/>
    <property type="match status" value="1"/>
</dbReference>
<feature type="domain" description="N-acetyltransferase" evidence="1">
    <location>
        <begin position="44"/>
        <end position="194"/>
    </location>
</feature>
<dbReference type="InterPro" id="IPR016181">
    <property type="entry name" value="Acyl_CoA_acyltransferase"/>
</dbReference>
<dbReference type="SUPFAM" id="SSF55729">
    <property type="entry name" value="Acyl-CoA N-acyltransferases (Nat)"/>
    <property type="match status" value="1"/>
</dbReference>
<evidence type="ECO:0000313" key="2">
    <source>
        <dbReference type="EMBL" id="GLR11590.1"/>
    </source>
</evidence>
<sequence>MSGVPLVDGALCLVWPARAYLPGYMAALAQGWSPNNVPGSSTGDTLGQIEQDPDAYLARMVDRAAQGPAITLPDGSVVARLPGYRMWLWDGEFCGVMDFRWQPGTASLPAHVLGHVGYAVIPAKRGKGYATRGLRLFLRELACEGLPYVELTTDPDNVASQKVITRNGGVLLERFRKPAQYGEAEGLRYRIALPPGQGVVGQ</sequence>
<dbReference type="Gene3D" id="3.40.630.30">
    <property type="match status" value="1"/>
</dbReference>
<dbReference type="InterPro" id="IPR000182">
    <property type="entry name" value="GNAT_dom"/>
</dbReference>
<dbReference type="Proteomes" id="UP001156706">
    <property type="component" value="Unassembled WGS sequence"/>
</dbReference>
<reference evidence="3" key="1">
    <citation type="journal article" date="2019" name="Int. J. Syst. Evol. Microbiol.">
        <title>The Global Catalogue of Microorganisms (GCM) 10K type strain sequencing project: providing services to taxonomists for standard genome sequencing and annotation.</title>
        <authorList>
            <consortium name="The Broad Institute Genomics Platform"/>
            <consortium name="The Broad Institute Genome Sequencing Center for Infectious Disease"/>
            <person name="Wu L."/>
            <person name="Ma J."/>
        </authorList>
    </citation>
    <scope>NUCLEOTIDE SEQUENCE [LARGE SCALE GENOMIC DNA]</scope>
    <source>
        <strain evidence="3">NBRC 110044</strain>
    </source>
</reference>
<comment type="caution">
    <text evidence="2">The sequence shown here is derived from an EMBL/GenBank/DDBJ whole genome shotgun (WGS) entry which is preliminary data.</text>
</comment>